<comment type="caution">
    <text evidence="2">The sequence shown here is derived from an EMBL/GenBank/DDBJ whole genome shotgun (WGS) entry which is preliminary data.</text>
</comment>
<feature type="region of interest" description="Disordered" evidence="1">
    <location>
        <begin position="45"/>
        <end position="70"/>
    </location>
</feature>
<protein>
    <submittedName>
        <fullName evidence="2">Uncharacterized protein</fullName>
    </submittedName>
</protein>
<accession>A0A811LCY4</accession>
<dbReference type="Proteomes" id="UP000614601">
    <property type="component" value="Unassembled WGS sequence"/>
</dbReference>
<evidence type="ECO:0000313" key="2">
    <source>
        <dbReference type="EMBL" id="CAD5225109.1"/>
    </source>
</evidence>
<evidence type="ECO:0000313" key="3">
    <source>
        <dbReference type="Proteomes" id="UP000614601"/>
    </source>
</evidence>
<proteinExistence type="predicted"/>
<evidence type="ECO:0000256" key="1">
    <source>
        <dbReference type="SAM" id="MobiDB-lite"/>
    </source>
</evidence>
<sequence length="70" mass="7338">MGPFSRFRCVCAIMLGKESVAEGGAFPPPLVSFARGPKEALIPKKGGRCEADDFRGEASTTSTVNGSHIP</sequence>
<keyword evidence="3" id="KW-1185">Reference proteome</keyword>
<reference evidence="2" key="1">
    <citation type="submission" date="2020-09" db="EMBL/GenBank/DDBJ databases">
        <authorList>
            <person name="Kikuchi T."/>
        </authorList>
    </citation>
    <scope>NUCLEOTIDE SEQUENCE</scope>
    <source>
        <strain evidence="2">SH1</strain>
    </source>
</reference>
<dbReference type="Proteomes" id="UP000783686">
    <property type="component" value="Unassembled WGS sequence"/>
</dbReference>
<organism evidence="2 3">
    <name type="scientific">Bursaphelenchus okinawaensis</name>
    <dbReference type="NCBI Taxonomy" id="465554"/>
    <lineage>
        <taxon>Eukaryota</taxon>
        <taxon>Metazoa</taxon>
        <taxon>Ecdysozoa</taxon>
        <taxon>Nematoda</taxon>
        <taxon>Chromadorea</taxon>
        <taxon>Rhabditida</taxon>
        <taxon>Tylenchina</taxon>
        <taxon>Tylenchomorpha</taxon>
        <taxon>Aphelenchoidea</taxon>
        <taxon>Aphelenchoididae</taxon>
        <taxon>Bursaphelenchus</taxon>
    </lineage>
</organism>
<dbReference type="AlphaFoldDB" id="A0A811LCY4"/>
<gene>
    <name evidence="2" type="ORF">BOKJ2_LOCUS11414</name>
</gene>
<dbReference type="EMBL" id="CAJFCW020000005">
    <property type="protein sequence ID" value="CAG9120444.1"/>
    <property type="molecule type" value="Genomic_DNA"/>
</dbReference>
<feature type="compositionally biased region" description="Polar residues" evidence="1">
    <location>
        <begin position="58"/>
        <end position="70"/>
    </location>
</feature>
<name>A0A811LCY4_9BILA</name>
<dbReference type="EMBL" id="CAJFDH010000005">
    <property type="protein sequence ID" value="CAD5225109.1"/>
    <property type="molecule type" value="Genomic_DNA"/>
</dbReference>
<feature type="compositionally biased region" description="Basic and acidic residues" evidence="1">
    <location>
        <begin position="45"/>
        <end position="56"/>
    </location>
</feature>